<dbReference type="EC" id="2.3.1.39" evidence="4"/>
<evidence type="ECO:0000256" key="4">
    <source>
        <dbReference type="PIRNR" id="PIRNR000446"/>
    </source>
</evidence>
<proteinExistence type="inferred from homology"/>
<evidence type="ECO:0000259" key="6">
    <source>
        <dbReference type="SMART" id="SM00827"/>
    </source>
</evidence>
<dbReference type="PANTHER" id="PTHR42681">
    <property type="entry name" value="MALONYL-COA-ACYL CARRIER PROTEIN TRANSACYLASE, MITOCHONDRIAL"/>
    <property type="match status" value="1"/>
</dbReference>
<feature type="domain" description="Malonyl-CoA:ACP transacylase (MAT)" evidence="6">
    <location>
        <begin position="36"/>
        <end position="327"/>
    </location>
</feature>
<dbReference type="InterPro" id="IPR001227">
    <property type="entry name" value="Ac_transferase_dom_sf"/>
</dbReference>
<evidence type="ECO:0000256" key="5">
    <source>
        <dbReference type="PIRSR" id="PIRSR000446-1"/>
    </source>
</evidence>
<keyword evidence="1 4" id="KW-0808">Transferase</keyword>
<dbReference type="Gene3D" id="3.30.70.250">
    <property type="entry name" value="Malonyl-CoA ACP transacylase, ACP-binding"/>
    <property type="match status" value="1"/>
</dbReference>
<gene>
    <name evidence="7" type="primary">fabD</name>
    <name evidence="7" type="ORF">COEU31_06520</name>
</gene>
<dbReference type="Proteomes" id="UP000660047">
    <property type="component" value="Unassembled WGS sequence"/>
</dbReference>
<dbReference type="FunFam" id="3.30.70.250:FF:000001">
    <property type="entry name" value="Malonyl CoA-acyl carrier protein transacylase"/>
    <property type="match status" value="1"/>
</dbReference>
<feature type="active site" evidence="5">
    <location>
        <position position="119"/>
    </location>
</feature>
<dbReference type="GO" id="GO:0006633">
    <property type="term" value="P:fatty acid biosynthetic process"/>
    <property type="evidence" value="ECO:0007669"/>
    <property type="project" value="TreeGrafter"/>
</dbReference>
<keyword evidence="2 4" id="KW-0012">Acyltransferase</keyword>
<evidence type="ECO:0000256" key="3">
    <source>
        <dbReference type="ARBA" id="ARBA00048462"/>
    </source>
</evidence>
<dbReference type="GO" id="GO:0004314">
    <property type="term" value="F:[acyl-carrier-protein] S-malonyltransferase activity"/>
    <property type="evidence" value="ECO:0007669"/>
    <property type="project" value="UniProtKB-EC"/>
</dbReference>
<dbReference type="EMBL" id="BLYL01000002">
    <property type="protein sequence ID" value="GFO93606.1"/>
    <property type="molecule type" value="Genomic_DNA"/>
</dbReference>
<dbReference type="InterPro" id="IPR016035">
    <property type="entry name" value="Acyl_Trfase/lysoPLipase"/>
</dbReference>
<dbReference type="NCBIfam" id="TIGR00128">
    <property type="entry name" value="fabD"/>
    <property type="match status" value="1"/>
</dbReference>
<reference evidence="7" key="1">
    <citation type="submission" date="2020-06" db="EMBL/GenBank/DDBJ databases">
        <title>Characterization of fructooligosaccharide metabolism and fructooligosaccharide-degrading enzymes in human commensal butyrate producers.</title>
        <authorList>
            <person name="Tanno H."/>
            <person name="Fujii T."/>
            <person name="Hirano K."/>
            <person name="Maeno S."/>
            <person name="Tonozuka T."/>
            <person name="Sakamoto M."/>
            <person name="Ohkuma M."/>
            <person name="Tochio T."/>
            <person name="Endo A."/>
        </authorList>
    </citation>
    <scope>NUCLEOTIDE SEQUENCE</scope>
    <source>
        <strain evidence="7">JCM 31265</strain>
    </source>
</reference>
<dbReference type="GO" id="GO:0005829">
    <property type="term" value="C:cytosol"/>
    <property type="evidence" value="ECO:0007669"/>
    <property type="project" value="TreeGrafter"/>
</dbReference>
<dbReference type="AlphaFoldDB" id="A0AAI9K3R5"/>
<dbReference type="PANTHER" id="PTHR42681:SF1">
    <property type="entry name" value="MALONYL-COA-ACYL CARRIER PROTEIN TRANSACYLASE, MITOCHONDRIAL"/>
    <property type="match status" value="1"/>
</dbReference>
<dbReference type="InterPro" id="IPR016036">
    <property type="entry name" value="Malonyl_transacylase_ACP-bd"/>
</dbReference>
<dbReference type="InterPro" id="IPR014043">
    <property type="entry name" value="Acyl_transferase_dom"/>
</dbReference>
<evidence type="ECO:0000256" key="2">
    <source>
        <dbReference type="ARBA" id="ARBA00023315"/>
    </source>
</evidence>
<evidence type="ECO:0000256" key="1">
    <source>
        <dbReference type="ARBA" id="ARBA00022679"/>
    </source>
</evidence>
<dbReference type="SUPFAM" id="SSF52151">
    <property type="entry name" value="FabD/lysophospholipase-like"/>
    <property type="match status" value="1"/>
</dbReference>
<dbReference type="InterPro" id="IPR050858">
    <property type="entry name" value="Mal-CoA-ACP_Trans/PKS_FabD"/>
</dbReference>
<dbReference type="PIRSF" id="PIRSF000446">
    <property type="entry name" value="Mct"/>
    <property type="match status" value="1"/>
</dbReference>
<comment type="similarity">
    <text evidence="4">Belongs to the fabD family.</text>
</comment>
<dbReference type="SUPFAM" id="SSF55048">
    <property type="entry name" value="Probable ACP-binding domain of malonyl-CoA ACP transacylase"/>
    <property type="match status" value="1"/>
</dbReference>
<evidence type="ECO:0000313" key="8">
    <source>
        <dbReference type="Proteomes" id="UP000660047"/>
    </source>
</evidence>
<organism evidence="7 8">
    <name type="scientific">Coprococcus eutactus</name>
    <dbReference type="NCBI Taxonomy" id="33043"/>
    <lineage>
        <taxon>Bacteria</taxon>
        <taxon>Bacillati</taxon>
        <taxon>Bacillota</taxon>
        <taxon>Clostridia</taxon>
        <taxon>Lachnospirales</taxon>
        <taxon>Lachnospiraceae</taxon>
        <taxon>Coprococcus</taxon>
    </lineage>
</organism>
<dbReference type="SMART" id="SM00827">
    <property type="entry name" value="PKS_AT"/>
    <property type="match status" value="1"/>
</dbReference>
<dbReference type="InterPro" id="IPR024925">
    <property type="entry name" value="Malonyl_CoA-ACP_transAc"/>
</dbReference>
<comment type="caution">
    <text evidence="7">The sequence shown here is derived from an EMBL/GenBank/DDBJ whole genome shotgun (WGS) entry which is preliminary data.</text>
</comment>
<comment type="catalytic activity">
    <reaction evidence="3 4">
        <text>holo-[ACP] + malonyl-CoA = malonyl-[ACP] + CoA</text>
        <dbReference type="Rhea" id="RHEA:41792"/>
        <dbReference type="Rhea" id="RHEA-COMP:9623"/>
        <dbReference type="Rhea" id="RHEA-COMP:9685"/>
        <dbReference type="ChEBI" id="CHEBI:57287"/>
        <dbReference type="ChEBI" id="CHEBI:57384"/>
        <dbReference type="ChEBI" id="CHEBI:64479"/>
        <dbReference type="ChEBI" id="CHEBI:78449"/>
        <dbReference type="EC" id="2.3.1.39"/>
    </reaction>
</comment>
<dbReference type="InterPro" id="IPR004410">
    <property type="entry name" value="Malonyl_CoA-ACP_transAc_FabD"/>
</dbReference>
<dbReference type="Gene3D" id="3.40.366.10">
    <property type="entry name" value="Malonyl-Coenzyme A Acyl Carrier Protein, domain 2"/>
    <property type="match status" value="1"/>
</dbReference>
<name>A0AAI9K3R5_9FIRM</name>
<accession>A0AAI9K3R5</accession>
<protein>
    <recommendedName>
        <fullName evidence="4">Malonyl CoA-acyl carrier protein transacylase</fullName>
        <ecNumber evidence="4">2.3.1.39</ecNumber>
    </recommendedName>
</protein>
<sequence length="336" mass="36441">MVDKIQYRQTSMICECKSITKYNKGGKKEMGKTAVIFPGQGAQYVGMAKDFYDSFEDSKKVFDEADDVLDIELKKICFEENDDINKTEYTQPAMVAAEVAIYEHLKNAGLKADVFAGLSLGEYSALVAAGAMTLADGIKTVRRRGILMQNEVPLGMGGMAAVIAMDADKIAEICENTPGKVQIANYNCPGQIVISGEAEAVKAASAALAEAGAKRVIPLNVSGPFHSQMLVPAGEKLYDFLQGVDVAEGFAPYYCNADAEEITDAAKVKELLKRQVYSSVRWQQTIENMIADGVDTFIEVGPGKTLTGFMKKINREVKSINIATVDDLAKLEELNA</sequence>
<evidence type="ECO:0000313" key="7">
    <source>
        <dbReference type="EMBL" id="GFO93606.1"/>
    </source>
</evidence>
<feature type="active site" evidence="5">
    <location>
        <position position="226"/>
    </location>
</feature>
<dbReference type="Pfam" id="PF00698">
    <property type="entry name" value="Acyl_transf_1"/>
    <property type="match status" value="1"/>
</dbReference>